<protein>
    <submittedName>
        <fullName evidence="1">Transmembrane protein 178B</fullName>
    </submittedName>
</protein>
<keyword evidence="1" id="KW-0472">Membrane</keyword>
<dbReference type="AlphaFoldDB" id="A0A9W7WBD2"/>
<name>A0A9W7WBD2_TRIRA</name>
<dbReference type="PANTHER" id="PTHR32005">
    <property type="entry name" value="TRANSMEMBRANE PROTEIN 178B-RELATED"/>
    <property type="match status" value="1"/>
</dbReference>
<gene>
    <name evidence="1" type="ORF">IRJ41_010340</name>
</gene>
<proteinExistence type="predicted"/>
<accession>A0A9W7WBD2</accession>
<dbReference type="Proteomes" id="UP001059041">
    <property type="component" value="Linkage Group LG24"/>
</dbReference>
<keyword evidence="1" id="KW-0812">Transmembrane</keyword>
<sequence length="115" mass="12940">MVPTYKLAVFVECFSSVWLMHAPLFSPGSIARCSYIKYHYSSAAIPKNLSYNITKTIRQDEWHSLPSSSVFPLRWKYPQRMPSLVAGGASAVGVLSARRMQSRESEMPKVRVASI</sequence>
<dbReference type="InterPro" id="IPR039625">
    <property type="entry name" value="T178A/B"/>
</dbReference>
<organism evidence="1 2">
    <name type="scientific">Triplophysa rosa</name>
    <name type="common">Cave loach</name>
    <dbReference type="NCBI Taxonomy" id="992332"/>
    <lineage>
        <taxon>Eukaryota</taxon>
        <taxon>Metazoa</taxon>
        <taxon>Chordata</taxon>
        <taxon>Craniata</taxon>
        <taxon>Vertebrata</taxon>
        <taxon>Euteleostomi</taxon>
        <taxon>Actinopterygii</taxon>
        <taxon>Neopterygii</taxon>
        <taxon>Teleostei</taxon>
        <taxon>Ostariophysi</taxon>
        <taxon>Cypriniformes</taxon>
        <taxon>Nemacheilidae</taxon>
        <taxon>Triplophysa</taxon>
    </lineage>
</organism>
<reference evidence="1" key="1">
    <citation type="submission" date="2021-02" db="EMBL/GenBank/DDBJ databases">
        <title>Comparative genomics reveals that relaxation of natural selection precedes convergent phenotypic evolution of cavefish.</title>
        <authorList>
            <person name="Peng Z."/>
        </authorList>
    </citation>
    <scope>NUCLEOTIDE SEQUENCE</scope>
    <source>
        <tissue evidence="1">Muscle</tissue>
    </source>
</reference>
<comment type="caution">
    <text evidence="1">The sequence shown here is derived from an EMBL/GenBank/DDBJ whole genome shotgun (WGS) entry which is preliminary data.</text>
</comment>
<keyword evidence="2" id="KW-1185">Reference proteome</keyword>
<dbReference type="PANTHER" id="PTHR32005:SF1">
    <property type="entry name" value="TRANSMEMBRANE PROTEIN 178B"/>
    <property type="match status" value="1"/>
</dbReference>
<dbReference type="EMBL" id="JAFHDT010000024">
    <property type="protein sequence ID" value="KAI7791838.1"/>
    <property type="molecule type" value="Genomic_DNA"/>
</dbReference>
<evidence type="ECO:0000313" key="2">
    <source>
        <dbReference type="Proteomes" id="UP001059041"/>
    </source>
</evidence>
<evidence type="ECO:0000313" key="1">
    <source>
        <dbReference type="EMBL" id="KAI7791838.1"/>
    </source>
</evidence>
<dbReference type="GO" id="GO:0016020">
    <property type="term" value="C:membrane"/>
    <property type="evidence" value="ECO:0007669"/>
    <property type="project" value="TreeGrafter"/>
</dbReference>